<dbReference type="Pfam" id="PF03544">
    <property type="entry name" value="TonB_C"/>
    <property type="match status" value="1"/>
</dbReference>
<dbReference type="InterPro" id="IPR037682">
    <property type="entry name" value="TonB_C"/>
</dbReference>
<comment type="caution">
    <text evidence="12">The sequence shown here is derived from an EMBL/GenBank/DDBJ whole genome shotgun (WGS) entry which is preliminary data.</text>
</comment>
<dbReference type="Gene3D" id="3.30.1150.10">
    <property type="match status" value="1"/>
</dbReference>
<comment type="similarity">
    <text evidence="2">Belongs to the TonB family.</text>
</comment>
<gene>
    <name evidence="12" type="ORF">FVW20_07095</name>
</gene>
<keyword evidence="13" id="KW-1185">Reference proteome</keyword>
<evidence type="ECO:0000256" key="8">
    <source>
        <dbReference type="ARBA" id="ARBA00022989"/>
    </source>
</evidence>
<proteinExistence type="inferred from homology"/>
<dbReference type="RefSeq" id="WP_196608882.1">
    <property type="nucleotide sequence ID" value="NZ_VRYY01000166.1"/>
</dbReference>
<dbReference type="InterPro" id="IPR006260">
    <property type="entry name" value="TonB/TolA_C"/>
</dbReference>
<evidence type="ECO:0000313" key="12">
    <source>
        <dbReference type="EMBL" id="MBG3876796.1"/>
    </source>
</evidence>
<evidence type="ECO:0000256" key="10">
    <source>
        <dbReference type="SAM" id="MobiDB-lite"/>
    </source>
</evidence>
<keyword evidence="6" id="KW-0812">Transmembrane</keyword>
<dbReference type="Proteomes" id="UP001194469">
    <property type="component" value="Unassembled WGS sequence"/>
</dbReference>
<feature type="domain" description="TonB C-terminal" evidence="11">
    <location>
        <begin position="25"/>
        <end position="117"/>
    </location>
</feature>
<keyword evidence="5" id="KW-0997">Cell inner membrane</keyword>
<comment type="subcellular location">
    <subcellularLocation>
        <location evidence="1">Cell inner membrane</location>
        <topology evidence="1">Single-pass membrane protein</topology>
        <orientation evidence="1">Periplasmic side</orientation>
    </subcellularLocation>
</comment>
<feature type="non-terminal residue" evidence="12">
    <location>
        <position position="1"/>
    </location>
</feature>
<keyword evidence="4" id="KW-1003">Cell membrane</keyword>
<reference evidence="12 13" key="1">
    <citation type="submission" date="2019-08" db="EMBL/GenBank/DDBJ databases">
        <authorList>
            <person name="Luo N."/>
        </authorList>
    </citation>
    <scope>NUCLEOTIDE SEQUENCE [LARGE SCALE GENOMIC DNA]</scope>
    <source>
        <strain evidence="12 13">NCIMB 9442</strain>
    </source>
</reference>
<organism evidence="12 13">
    <name type="scientific">Nitratidesulfovibrio oxamicus</name>
    <dbReference type="NCBI Taxonomy" id="32016"/>
    <lineage>
        <taxon>Bacteria</taxon>
        <taxon>Pseudomonadati</taxon>
        <taxon>Thermodesulfobacteriota</taxon>
        <taxon>Desulfovibrionia</taxon>
        <taxon>Desulfovibrionales</taxon>
        <taxon>Desulfovibrionaceae</taxon>
        <taxon>Nitratidesulfovibrio</taxon>
    </lineage>
</organism>
<dbReference type="EMBL" id="VRYY01000166">
    <property type="protein sequence ID" value="MBG3876796.1"/>
    <property type="molecule type" value="Genomic_DNA"/>
</dbReference>
<sequence length="117" mass="12846">GAGTHGPRETGAPGGAGPFGYAMHDVDVRPAVRRRVAPEYPDHARRTGTRGRVVLRLLVDERGHALHVSVLEASPDGVFEQCALDAVTRWSFTPGRRDGRPVPTWVHLPLRFDLAHR</sequence>
<keyword evidence="8" id="KW-1133">Transmembrane helix</keyword>
<keyword evidence="9" id="KW-0472">Membrane</keyword>
<keyword evidence="7" id="KW-0653">Protein transport</keyword>
<accession>A0ABS0J492</accession>
<dbReference type="PANTHER" id="PTHR33446:SF14">
    <property type="entry name" value="PROTEIN TONB"/>
    <property type="match status" value="1"/>
</dbReference>
<evidence type="ECO:0000256" key="9">
    <source>
        <dbReference type="ARBA" id="ARBA00023136"/>
    </source>
</evidence>
<feature type="region of interest" description="Disordered" evidence="10">
    <location>
        <begin position="1"/>
        <end position="21"/>
    </location>
</feature>
<evidence type="ECO:0000256" key="6">
    <source>
        <dbReference type="ARBA" id="ARBA00022692"/>
    </source>
</evidence>
<evidence type="ECO:0000256" key="3">
    <source>
        <dbReference type="ARBA" id="ARBA00022448"/>
    </source>
</evidence>
<protein>
    <submittedName>
        <fullName evidence="12">Energy transducer TonB</fullName>
    </submittedName>
</protein>
<dbReference type="PROSITE" id="PS52015">
    <property type="entry name" value="TONB_CTD"/>
    <property type="match status" value="1"/>
</dbReference>
<keyword evidence="3" id="KW-0813">Transport</keyword>
<evidence type="ECO:0000256" key="5">
    <source>
        <dbReference type="ARBA" id="ARBA00022519"/>
    </source>
</evidence>
<dbReference type="PANTHER" id="PTHR33446">
    <property type="entry name" value="PROTEIN TONB-RELATED"/>
    <property type="match status" value="1"/>
</dbReference>
<evidence type="ECO:0000256" key="4">
    <source>
        <dbReference type="ARBA" id="ARBA00022475"/>
    </source>
</evidence>
<evidence type="ECO:0000313" key="13">
    <source>
        <dbReference type="Proteomes" id="UP001194469"/>
    </source>
</evidence>
<evidence type="ECO:0000259" key="11">
    <source>
        <dbReference type="PROSITE" id="PS52015"/>
    </source>
</evidence>
<evidence type="ECO:0000256" key="2">
    <source>
        <dbReference type="ARBA" id="ARBA00006555"/>
    </source>
</evidence>
<name>A0ABS0J492_9BACT</name>
<dbReference type="NCBIfam" id="TIGR01352">
    <property type="entry name" value="tonB_Cterm"/>
    <property type="match status" value="1"/>
</dbReference>
<evidence type="ECO:0000256" key="7">
    <source>
        <dbReference type="ARBA" id="ARBA00022927"/>
    </source>
</evidence>
<dbReference type="SUPFAM" id="SSF74653">
    <property type="entry name" value="TolA/TonB C-terminal domain"/>
    <property type="match status" value="1"/>
</dbReference>
<evidence type="ECO:0000256" key="1">
    <source>
        <dbReference type="ARBA" id="ARBA00004383"/>
    </source>
</evidence>
<dbReference type="InterPro" id="IPR051045">
    <property type="entry name" value="TonB-dependent_transducer"/>
</dbReference>